<reference evidence="4 5" key="1">
    <citation type="submission" date="2015-09" db="EMBL/GenBank/DDBJ databases">
        <title>Draft genome of a European isolate of the apple canker pathogen Neonectria ditissima.</title>
        <authorList>
            <person name="Gomez-Cortecero A."/>
            <person name="Harrison R.J."/>
            <person name="Armitage A.D."/>
        </authorList>
    </citation>
    <scope>NUCLEOTIDE SEQUENCE [LARGE SCALE GENOMIC DNA]</scope>
    <source>
        <strain evidence="4 5">R09/05</strain>
    </source>
</reference>
<evidence type="ECO:0000256" key="2">
    <source>
        <dbReference type="SAM" id="MobiDB-lite"/>
    </source>
</evidence>
<feature type="compositionally biased region" description="Basic and acidic residues" evidence="2">
    <location>
        <begin position="369"/>
        <end position="381"/>
    </location>
</feature>
<name>A0A0P7B335_9HYPO</name>
<keyword evidence="1" id="KW-0863">Zinc-finger</keyword>
<sequence>MSHAQQNESPIVPPGYLILTSPNPPEDLSFSCPHEGCDGLVFALAETCILHERDWHSPPYECAECGAKFAAATALRRHARASNHKSEWVCQEAECQDLGMEFTSKGTYVKHAFSSPTHEERVQVDCIVVGDADDSHQNSATEEADEPDYICHEACCYYYGTDFHCKSEWARHSKSSSHIGACAIGEATRARLPPGEALDEEQLAIRTLRCSEAACPKYDDVFNTPRGYFNHLKKSEHLTGSAGSLGATVKPAMSDADQETDEINLRCREEHCPRYGRHFLSRTGYKMHVNSTPHMKASGASDTPHTADPFSTPTENFTTSFLSPIDGPSLPNGMTPGSPSTGRGPGMSGNAPRKNALSRITTMRASPAARRERELELRNQELEKRVERLEEKYDKIRKVLESISDLTLDD</sequence>
<dbReference type="SUPFAM" id="SSF57667">
    <property type="entry name" value="beta-beta-alpha zinc fingers"/>
    <property type="match status" value="1"/>
</dbReference>
<comment type="caution">
    <text evidence="4">The sequence shown here is derived from an EMBL/GenBank/DDBJ whole genome shotgun (WGS) entry which is preliminary data.</text>
</comment>
<dbReference type="InterPro" id="IPR013087">
    <property type="entry name" value="Znf_C2H2_type"/>
</dbReference>
<dbReference type="AlphaFoldDB" id="A0A0P7B335"/>
<dbReference type="SMART" id="SM00355">
    <property type="entry name" value="ZnF_C2H2"/>
    <property type="match status" value="5"/>
</dbReference>
<evidence type="ECO:0000259" key="3">
    <source>
        <dbReference type="PROSITE" id="PS50157"/>
    </source>
</evidence>
<accession>A0A0P7B335</accession>
<dbReference type="InterPro" id="IPR036236">
    <property type="entry name" value="Znf_C2H2_sf"/>
</dbReference>
<dbReference type="OrthoDB" id="4868114at2759"/>
<dbReference type="PROSITE" id="PS50157">
    <property type="entry name" value="ZINC_FINGER_C2H2_2"/>
    <property type="match status" value="1"/>
</dbReference>
<organism evidence="4 5">
    <name type="scientific">Neonectria ditissima</name>
    <dbReference type="NCBI Taxonomy" id="78410"/>
    <lineage>
        <taxon>Eukaryota</taxon>
        <taxon>Fungi</taxon>
        <taxon>Dikarya</taxon>
        <taxon>Ascomycota</taxon>
        <taxon>Pezizomycotina</taxon>
        <taxon>Sordariomycetes</taxon>
        <taxon>Hypocreomycetidae</taxon>
        <taxon>Hypocreales</taxon>
        <taxon>Nectriaceae</taxon>
        <taxon>Neonectria</taxon>
    </lineage>
</organism>
<evidence type="ECO:0000256" key="1">
    <source>
        <dbReference type="PROSITE-ProRule" id="PRU00042"/>
    </source>
</evidence>
<dbReference type="EMBL" id="LKCW01000228">
    <property type="protein sequence ID" value="KPM35866.1"/>
    <property type="molecule type" value="Genomic_DNA"/>
</dbReference>
<protein>
    <recommendedName>
        <fullName evidence="3">C2H2-type domain-containing protein</fullName>
    </recommendedName>
</protein>
<keyword evidence="5" id="KW-1185">Reference proteome</keyword>
<feature type="compositionally biased region" description="Low complexity" evidence="2">
    <location>
        <begin position="333"/>
        <end position="342"/>
    </location>
</feature>
<dbReference type="PROSITE" id="PS00028">
    <property type="entry name" value="ZINC_FINGER_C2H2_1"/>
    <property type="match status" value="1"/>
</dbReference>
<proteinExistence type="predicted"/>
<keyword evidence="1" id="KW-0479">Metal-binding</keyword>
<dbReference type="Proteomes" id="UP000050424">
    <property type="component" value="Unassembled WGS sequence"/>
</dbReference>
<gene>
    <name evidence="4" type="ORF">AK830_g10701</name>
</gene>
<feature type="compositionally biased region" description="Polar residues" evidence="2">
    <location>
        <begin position="300"/>
        <end position="322"/>
    </location>
</feature>
<dbReference type="GO" id="GO:0008270">
    <property type="term" value="F:zinc ion binding"/>
    <property type="evidence" value="ECO:0007669"/>
    <property type="project" value="UniProtKB-KW"/>
</dbReference>
<evidence type="ECO:0000313" key="4">
    <source>
        <dbReference type="EMBL" id="KPM35866.1"/>
    </source>
</evidence>
<dbReference type="STRING" id="78410.A0A0P7B335"/>
<keyword evidence="1" id="KW-0862">Zinc</keyword>
<feature type="domain" description="C2H2-type" evidence="3">
    <location>
        <begin position="60"/>
        <end position="89"/>
    </location>
</feature>
<dbReference type="CDD" id="cd14686">
    <property type="entry name" value="bZIP"/>
    <property type="match status" value="1"/>
</dbReference>
<dbReference type="Gene3D" id="3.30.160.60">
    <property type="entry name" value="Classic Zinc Finger"/>
    <property type="match status" value="1"/>
</dbReference>
<feature type="region of interest" description="Disordered" evidence="2">
    <location>
        <begin position="295"/>
        <end position="381"/>
    </location>
</feature>
<evidence type="ECO:0000313" key="5">
    <source>
        <dbReference type="Proteomes" id="UP000050424"/>
    </source>
</evidence>